<evidence type="ECO:0000256" key="19">
    <source>
        <dbReference type="ARBA" id="ARBA00023262"/>
    </source>
</evidence>
<dbReference type="PANTHER" id="PTHR14009">
    <property type="entry name" value="LEUCINE ZIPPER-EF-HAND CONTAINING TRANSMEMBRANE PROTEIN"/>
    <property type="match status" value="1"/>
</dbReference>
<feature type="transmembrane region" description="Helical" evidence="22">
    <location>
        <begin position="223"/>
        <end position="246"/>
    </location>
</feature>
<dbReference type="PANTHER" id="PTHR14009:SF1">
    <property type="entry name" value="MITOCHONDRIAL PROTON_CALCIUM EXCHANGER PROTEIN"/>
    <property type="match status" value="1"/>
</dbReference>
<name>A0ABM4BK05_HYDVU</name>
<keyword evidence="6" id="KW-0050">Antiport</keyword>
<protein>
    <recommendedName>
        <fullName evidence="4">Mitochondrial proton/calcium exchanger protein</fullName>
    </recommendedName>
    <alternativeName>
        <fullName evidence="20">Leucine zipper-EF-hand-containing transmembrane protein 1</fullName>
    </alternativeName>
</protein>
<evidence type="ECO:0000256" key="4">
    <source>
        <dbReference type="ARBA" id="ARBA00020557"/>
    </source>
</evidence>
<evidence type="ECO:0000256" key="10">
    <source>
        <dbReference type="ARBA" id="ARBA00022792"/>
    </source>
</evidence>
<organism evidence="24 25">
    <name type="scientific">Hydra vulgaris</name>
    <name type="common">Hydra</name>
    <name type="synonym">Hydra attenuata</name>
    <dbReference type="NCBI Taxonomy" id="6087"/>
    <lineage>
        <taxon>Eukaryota</taxon>
        <taxon>Metazoa</taxon>
        <taxon>Cnidaria</taxon>
        <taxon>Hydrozoa</taxon>
        <taxon>Hydroidolina</taxon>
        <taxon>Anthoathecata</taxon>
        <taxon>Aplanulata</taxon>
        <taxon>Hydridae</taxon>
        <taxon>Hydra</taxon>
    </lineage>
</organism>
<evidence type="ECO:0000256" key="9">
    <source>
        <dbReference type="ARBA" id="ARBA00022723"/>
    </source>
</evidence>
<keyword evidence="8 22" id="KW-0812">Transmembrane</keyword>
<feature type="domain" description="EF-hand" evidence="23">
    <location>
        <begin position="626"/>
        <end position="654"/>
    </location>
</feature>
<keyword evidence="24" id="KW-1185">Reference proteome</keyword>
<dbReference type="InterPro" id="IPR044202">
    <property type="entry name" value="LETM1/MDM38-like"/>
</dbReference>
<keyword evidence="16" id="KW-0496">Mitochondrion</keyword>
<evidence type="ECO:0000256" key="14">
    <source>
        <dbReference type="ARBA" id="ARBA00023054"/>
    </source>
</evidence>
<accession>A0ABM4BK05</accession>
<comment type="subcellular location">
    <subcellularLocation>
        <location evidence="1">Mitochondrion inner membrane</location>
        <topology evidence="1">Single-pass membrane protein</topology>
    </subcellularLocation>
</comment>
<dbReference type="GeneID" id="100199336"/>
<keyword evidence="13 22" id="KW-1133">Transmembrane helix</keyword>
<dbReference type="Pfam" id="PF26561">
    <property type="entry name" value="LETM1_C"/>
    <property type="match status" value="1"/>
</dbReference>
<dbReference type="Gene3D" id="1.10.238.10">
    <property type="entry name" value="EF-hand"/>
    <property type="match status" value="1"/>
</dbReference>
<dbReference type="SUPFAM" id="SSF47473">
    <property type="entry name" value="EF-hand"/>
    <property type="match status" value="1"/>
</dbReference>
<evidence type="ECO:0000256" key="22">
    <source>
        <dbReference type="SAM" id="Phobius"/>
    </source>
</evidence>
<evidence type="ECO:0000256" key="15">
    <source>
        <dbReference type="ARBA" id="ARBA00023065"/>
    </source>
</evidence>
<evidence type="ECO:0000256" key="21">
    <source>
        <dbReference type="SAM" id="Coils"/>
    </source>
</evidence>
<dbReference type="Pfam" id="PF07766">
    <property type="entry name" value="LETM1_RBD"/>
    <property type="match status" value="1"/>
</dbReference>
<evidence type="ECO:0000256" key="17">
    <source>
        <dbReference type="ARBA" id="ARBA00023136"/>
    </source>
</evidence>
<dbReference type="CDD" id="cd00051">
    <property type="entry name" value="EFh"/>
    <property type="match status" value="1"/>
</dbReference>
<evidence type="ECO:0000256" key="1">
    <source>
        <dbReference type="ARBA" id="ARBA00004434"/>
    </source>
</evidence>
<comment type="similarity">
    <text evidence="3">Belongs to the LETM1 family.</text>
</comment>
<dbReference type="InterPro" id="IPR011992">
    <property type="entry name" value="EF-hand-dom_pair"/>
</dbReference>
<evidence type="ECO:0000256" key="13">
    <source>
        <dbReference type="ARBA" id="ARBA00022989"/>
    </source>
</evidence>
<keyword evidence="15" id="KW-0406">Ion transport</keyword>
<keyword evidence="12" id="KW-0809">Transit peptide</keyword>
<dbReference type="RefSeq" id="XP_065649373.1">
    <property type="nucleotide sequence ID" value="XM_065793301.1"/>
</dbReference>
<keyword evidence="10" id="KW-0999">Mitochondrion inner membrane</keyword>
<dbReference type="PROSITE" id="PS00018">
    <property type="entry name" value="EF_HAND_1"/>
    <property type="match status" value="2"/>
</dbReference>
<comment type="similarity">
    <text evidence="2">Belongs to the aequorin family.</text>
</comment>
<keyword evidence="19" id="KW-0599">Photoprotein</keyword>
<reference evidence="25" key="1">
    <citation type="submission" date="2025-08" db="UniProtKB">
        <authorList>
            <consortium name="RefSeq"/>
        </authorList>
    </citation>
    <scope>IDENTIFICATION</scope>
</reference>
<evidence type="ECO:0000256" key="16">
    <source>
        <dbReference type="ARBA" id="ARBA00023128"/>
    </source>
</evidence>
<dbReference type="Proteomes" id="UP001652625">
    <property type="component" value="Chromosome 03"/>
</dbReference>
<keyword evidence="17 22" id="KW-0472">Membrane</keyword>
<evidence type="ECO:0000256" key="2">
    <source>
        <dbReference type="ARBA" id="ARBA00007828"/>
    </source>
</evidence>
<feature type="coiled-coil region" evidence="21">
    <location>
        <begin position="484"/>
        <end position="513"/>
    </location>
</feature>
<evidence type="ECO:0000256" key="8">
    <source>
        <dbReference type="ARBA" id="ARBA00022692"/>
    </source>
</evidence>
<dbReference type="InterPro" id="IPR033122">
    <property type="entry name" value="LETM1-like_RBD"/>
</dbReference>
<evidence type="ECO:0000256" key="3">
    <source>
        <dbReference type="ARBA" id="ARBA00009584"/>
    </source>
</evidence>
<feature type="domain" description="EF-hand" evidence="23">
    <location>
        <begin position="589"/>
        <end position="618"/>
    </location>
</feature>
<evidence type="ECO:0000256" key="20">
    <source>
        <dbReference type="ARBA" id="ARBA00031360"/>
    </source>
</evidence>
<keyword evidence="11" id="KW-0106">Calcium</keyword>
<sequence length="715" mass="83155">MYYVPVRRVLFPSSKYLYKNIIIKDTSSTWVNNARIFRFDLFSTYSSSIQTRYEDRNFSTVYSKYSPLISIKNKHICCDKFPSVSNNYFIQPFASFHTNYINFQDLKKDVFKDLEDKSKIEEFVEHQQKKAEKKEKDLKTIVSNESIGANQQSKDPTSESIEVAAPKPPIMERIKHEIKHYYNGFRLLYLDIKIAARLLLQVMNGKALSRREKKQFLRTVADMFRLVPFMVFVIVPFMEFLLPFAIKFFPGMLPSTFEDVKTKESKRRASLKLKLQMAEFLQDTIEEIAVNPQTKKSEKLKAFSDFVHKVRSGEQAPTNKEILEYSKLFHDEITLENIPHAQLKALCRLLMISPIGPSNLLRLKIEFKLQELKRDDKIIRREGIESLNTEELQSACIARGMRAIGVPVDRLQQNLKQWLQLSLDEDIPASLLLLSRTLYISPTVVDQLKVTISQFPERLIDEMEVKIGAVEREAVSRQTIIDIIQHEEQQIKVEQKEIEVKKKLDELKNDKSKEDLSKEELLDVIETLSTDREELHKIKKDRNEYIEDLAEMKLVTENPKENNASRRIGNRIDVMLKKIDVTLAELEKEVSHMPAEKIDSDKDGIVTTQELFQVIQTLRKAPGESKTKRLLEALDIDKDGAMSLNELKMAIELLANEDLDLDAQQIAEVIALLKGTEKIYVNEQMLTKKKDNYILRLLPVIYSRKSIPFYLSYRK</sequence>
<proteinExistence type="inferred from homology"/>
<evidence type="ECO:0000313" key="25">
    <source>
        <dbReference type="RefSeq" id="XP_065649373.1"/>
    </source>
</evidence>
<keyword evidence="9" id="KW-0479">Metal-binding</keyword>
<evidence type="ECO:0000256" key="11">
    <source>
        <dbReference type="ARBA" id="ARBA00022837"/>
    </source>
</evidence>
<evidence type="ECO:0000256" key="5">
    <source>
        <dbReference type="ARBA" id="ARBA00022448"/>
    </source>
</evidence>
<dbReference type="InterPro" id="IPR002048">
    <property type="entry name" value="EF_hand_dom"/>
</dbReference>
<dbReference type="SMART" id="SM00054">
    <property type="entry name" value="EFh"/>
    <property type="match status" value="2"/>
</dbReference>
<keyword evidence="7" id="KW-0109">Calcium transport</keyword>
<evidence type="ECO:0000256" key="18">
    <source>
        <dbReference type="ARBA" id="ARBA00023223"/>
    </source>
</evidence>
<evidence type="ECO:0000259" key="23">
    <source>
        <dbReference type="SMART" id="SM00054"/>
    </source>
</evidence>
<evidence type="ECO:0000313" key="24">
    <source>
        <dbReference type="Proteomes" id="UP001652625"/>
    </source>
</evidence>
<keyword evidence="5" id="KW-0813">Transport</keyword>
<dbReference type="InterPro" id="IPR018247">
    <property type="entry name" value="EF_Hand_1_Ca_BS"/>
</dbReference>
<gene>
    <name evidence="25" type="primary">LOC100199336</name>
</gene>
<dbReference type="InterPro" id="IPR059005">
    <property type="entry name" value="LETM1_C"/>
</dbReference>
<evidence type="ECO:0000256" key="6">
    <source>
        <dbReference type="ARBA" id="ARBA00022449"/>
    </source>
</evidence>
<evidence type="ECO:0000256" key="7">
    <source>
        <dbReference type="ARBA" id="ARBA00022568"/>
    </source>
</evidence>
<keyword evidence="14 21" id="KW-0175">Coiled coil</keyword>
<evidence type="ECO:0000256" key="12">
    <source>
        <dbReference type="ARBA" id="ARBA00022946"/>
    </source>
</evidence>
<keyword evidence="18" id="KW-0455">Luminescence</keyword>